<sequence>MCSLDKEGPSRGGCVQRLRRVKIGPEIFCGYAPILTLEPRAAPDATTPSRSLLVHAANVHVALGFAPSKS</sequence>
<gene>
    <name evidence="1" type="ORF">CK203_069468</name>
</gene>
<proteinExistence type="predicted"/>
<dbReference type="AlphaFoldDB" id="A0A438EKS6"/>
<name>A0A438EKS6_VITVI</name>
<dbReference type="OrthoDB" id="1776502at2759"/>
<evidence type="ECO:0000313" key="1">
    <source>
        <dbReference type="EMBL" id="RVW48238.1"/>
    </source>
</evidence>
<dbReference type="Proteomes" id="UP000288805">
    <property type="component" value="Unassembled WGS sequence"/>
</dbReference>
<organism evidence="1 2">
    <name type="scientific">Vitis vinifera</name>
    <name type="common">Grape</name>
    <dbReference type="NCBI Taxonomy" id="29760"/>
    <lineage>
        <taxon>Eukaryota</taxon>
        <taxon>Viridiplantae</taxon>
        <taxon>Streptophyta</taxon>
        <taxon>Embryophyta</taxon>
        <taxon>Tracheophyta</taxon>
        <taxon>Spermatophyta</taxon>
        <taxon>Magnoliopsida</taxon>
        <taxon>eudicotyledons</taxon>
        <taxon>Gunneridae</taxon>
        <taxon>Pentapetalae</taxon>
        <taxon>rosids</taxon>
        <taxon>Vitales</taxon>
        <taxon>Vitaceae</taxon>
        <taxon>Viteae</taxon>
        <taxon>Vitis</taxon>
    </lineage>
</organism>
<protein>
    <submittedName>
        <fullName evidence="1">Uncharacterized protein</fullName>
    </submittedName>
</protein>
<comment type="caution">
    <text evidence="1">The sequence shown here is derived from an EMBL/GenBank/DDBJ whole genome shotgun (WGS) entry which is preliminary data.</text>
</comment>
<accession>A0A438EKS6</accession>
<evidence type="ECO:0000313" key="2">
    <source>
        <dbReference type="Proteomes" id="UP000288805"/>
    </source>
</evidence>
<dbReference type="EMBL" id="QGNW01001255">
    <property type="protein sequence ID" value="RVW48238.1"/>
    <property type="molecule type" value="Genomic_DNA"/>
</dbReference>
<reference evidence="1 2" key="1">
    <citation type="journal article" date="2018" name="PLoS Genet.">
        <title>Population sequencing reveals clonal diversity and ancestral inbreeding in the grapevine cultivar Chardonnay.</title>
        <authorList>
            <person name="Roach M.J."/>
            <person name="Johnson D.L."/>
            <person name="Bohlmann J."/>
            <person name="van Vuuren H.J."/>
            <person name="Jones S.J."/>
            <person name="Pretorius I.S."/>
            <person name="Schmidt S.A."/>
            <person name="Borneman A.R."/>
        </authorList>
    </citation>
    <scope>NUCLEOTIDE SEQUENCE [LARGE SCALE GENOMIC DNA]</scope>
    <source>
        <strain evidence="2">cv. Chardonnay</strain>
        <tissue evidence="1">Leaf</tissue>
    </source>
</reference>